<evidence type="ECO:0000313" key="2">
    <source>
        <dbReference type="EMBL" id="AIG26305.1"/>
    </source>
</evidence>
<feature type="transmembrane region" description="Helical" evidence="1">
    <location>
        <begin position="973"/>
        <end position="996"/>
    </location>
</feature>
<dbReference type="GO" id="GO:0042910">
    <property type="term" value="F:xenobiotic transmembrane transporter activity"/>
    <property type="evidence" value="ECO:0007669"/>
    <property type="project" value="TreeGrafter"/>
</dbReference>
<feature type="transmembrane region" description="Helical" evidence="1">
    <location>
        <begin position="893"/>
        <end position="914"/>
    </location>
</feature>
<dbReference type="KEGG" id="blr:BRLA_c019840"/>
<feature type="transmembrane region" description="Helical" evidence="1">
    <location>
        <begin position="459"/>
        <end position="486"/>
    </location>
</feature>
<dbReference type="Gene3D" id="1.20.1640.10">
    <property type="entry name" value="Multidrug efflux transporter AcrB transmembrane domain"/>
    <property type="match status" value="2"/>
</dbReference>
<keyword evidence="1" id="KW-0472">Membrane</keyword>
<dbReference type="Gene3D" id="3.30.70.1440">
    <property type="entry name" value="Multidrug efflux transporter AcrB pore domain"/>
    <property type="match status" value="1"/>
</dbReference>
<reference evidence="2 3" key="1">
    <citation type="journal article" date="2011" name="J. Bacteriol.">
        <title>Genome sequence of Brevibacillus laterosporus LMG 15441, a pathogen of invertebrates.</title>
        <authorList>
            <person name="Djukic M."/>
            <person name="Poehlein A."/>
            <person name="Thurmer A."/>
            <person name="Daniel R."/>
        </authorList>
    </citation>
    <scope>NUCLEOTIDE SEQUENCE [LARGE SCALE GENOMIC DNA]</scope>
    <source>
        <strain evidence="2 3">LMG 15441</strain>
    </source>
</reference>
<organism evidence="2 3">
    <name type="scientific">Brevibacillus laterosporus LMG 15441</name>
    <dbReference type="NCBI Taxonomy" id="1042163"/>
    <lineage>
        <taxon>Bacteria</taxon>
        <taxon>Bacillati</taxon>
        <taxon>Bacillota</taxon>
        <taxon>Bacilli</taxon>
        <taxon>Bacillales</taxon>
        <taxon>Paenibacillaceae</taxon>
        <taxon>Brevibacillus</taxon>
    </lineage>
</organism>
<feature type="transmembrane region" description="Helical" evidence="1">
    <location>
        <begin position="524"/>
        <end position="544"/>
    </location>
</feature>
<protein>
    <submittedName>
        <fullName evidence="2">Multidrug transporter MdtC</fullName>
    </submittedName>
</protein>
<gene>
    <name evidence="2" type="primary">mdtC</name>
    <name evidence="2" type="ORF">BRLA_c019840</name>
</gene>
<feature type="transmembrane region" description="Helical" evidence="1">
    <location>
        <begin position="385"/>
        <end position="409"/>
    </location>
</feature>
<accession>A0A075R9U6</accession>
<sequence length="1031" mass="113865">MSKLLSFFLQRKLIVYLLTLIILFAGFASLASFKVFLVPKTNLPWIIATISGGSLPPEEMEKKVAERVENEVKGMEEIKDYFSSSSSGKVQITLVAKEGKGEVAKQKLESIINRERSNFPKAVEHSNIYQANYGDETLMVLALTGNDPQSLYNYAQDTLKERIEAVSGVKGVEISKGSFENKIAITILPERLSAYQVTPAQIYQELQKQNWKQALGTLDNAGYQTVIELDKTLQHVEELKSVMIPTPRGMTLLDQLATVKDLRGSESDQTLAIYKGKPYIGISIKRTEGSEIIPTQARVEQLIAQINQEANGIYHLTSIFEAASFIEHSISNLSRDVMIGGALAILILFIFLRNWRVTMVIATTLPLSILMTFIALKVFGYNFDMVTLISLSLSVGLIVDAAIVVLESIYHYREQGKALRESILLGTKEVLTPVLSSQITMVVVFLPLVLAGFDEALTPIFTTIAFTVTAAIVSSTIVSIFFVPIFSDSFLKNDKQKVNGENQKENILVRGFDRILHLCLRRRFVTLGLAFLMFCSIFVLAPHVKTNLGIDVNENFIFADITLPHGTSLEAAKQVISQTEEKLSAIKEVKDAYIGGNLERLQLQIALLPRAERSLSKEEVAKQIMETTKEVTGVERFSFSTNSPDGGAVTVEVEITGKDLEKAKELSEQVSAMLVGIEGISGVRNDFSEGKEKITLIPIKEAMNRLQVDERVLAQHLSSMMGEQKVAELTTDGTNVDVMARLPEQEMKHPEQLKKLLIPTQNQTMIPLIDVVEWKYGKTPQQINHRNGERVIKVSADLVGIDPGNATRLLQTKLDQLVVPAGLQVELAGSLKNQESNMSSALFVFLGAIACIYLIMVAQFGRLSHPFIIMLTLPMAGVGVVAGLVLTQRMMTAMSIIGIIMLIGIVVSNAILLIDRINLLRKRGVPLQAAIIQGTHERVRPVLMTKITAILGMVPMALAFGDGASLEAPLATVVIAGLVFHTLVTLVLVPVLYSVFEGIRDWWNYKRDKRMQKRLQRSLVASAEGAIGEEK</sequence>
<evidence type="ECO:0000313" key="3">
    <source>
        <dbReference type="Proteomes" id="UP000005850"/>
    </source>
</evidence>
<dbReference type="Pfam" id="PF00873">
    <property type="entry name" value="ACR_tran"/>
    <property type="match status" value="1"/>
</dbReference>
<evidence type="ECO:0000256" key="1">
    <source>
        <dbReference type="SAM" id="Phobius"/>
    </source>
</evidence>
<feature type="transmembrane region" description="Helical" evidence="1">
    <location>
        <begin position="841"/>
        <end position="860"/>
    </location>
</feature>
<name>A0A075R9U6_BRELA</name>
<dbReference type="eggNOG" id="COG0841">
    <property type="taxonomic scope" value="Bacteria"/>
</dbReference>
<dbReference type="RefSeq" id="WP_003338632.1">
    <property type="nucleotide sequence ID" value="NZ_CP007806.1"/>
</dbReference>
<dbReference type="SUPFAM" id="SSF82693">
    <property type="entry name" value="Multidrug efflux transporter AcrB pore domain, PN1, PN2, PC1 and PC2 subdomains"/>
    <property type="match status" value="3"/>
</dbReference>
<feature type="transmembrane region" description="Helical" evidence="1">
    <location>
        <begin position="359"/>
        <end position="379"/>
    </location>
</feature>
<feature type="transmembrane region" description="Helical" evidence="1">
    <location>
        <begin position="943"/>
        <end position="961"/>
    </location>
</feature>
<dbReference type="InterPro" id="IPR001036">
    <property type="entry name" value="Acrflvin-R"/>
</dbReference>
<dbReference type="AlphaFoldDB" id="A0A075R9U6"/>
<keyword evidence="3" id="KW-1185">Reference proteome</keyword>
<dbReference type="SUPFAM" id="SSF82866">
    <property type="entry name" value="Multidrug efflux transporter AcrB transmembrane domain"/>
    <property type="match status" value="2"/>
</dbReference>
<dbReference type="PANTHER" id="PTHR32063:SF0">
    <property type="entry name" value="SWARMING MOTILITY PROTEIN SWRC"/>
    <property type="match status" value="1"/>
</dbReference>
<feature type="transmembrane region" description="Helical" evidence="1">
    <location>
        <begin position="430"/>
        <end position="453"/>
    </location>
</feature>
<feature type="transmembrane region" description="Helical" evidence="1">
    <location>
        <begin position="333"/>
        <end position="352"/>
    </location>
</feature>
<dbReference type="SUPFAM" id="SSF82714">
    <property type="entry name" value="Multidrug efflux transporter AcrB TolC docking domain, DN and DC subdomains"/>
    <property type="match status" value="2"/>
</dbReference>
<keyword evidence="1" id="KW-0812">Transmembrane</keyword>
<dbReference type="PRINTS" id="PR00702">
    <property type="entry name" value="ACRIFLAVINRP"/>
</dbReference>
<dbReference type="InterPro" id="IPR027463">
    <property type="entry name" value="AcrB_DN_DC_subdom"/>
</dbReference>
<dbReference type="PANTHER" id="PTHR32063">
    <property type="match status" value="1"/>
</dbReference>
<dbReference type="GO" id="GO:0005886">
    <property type="term" value="C:plasma membrane"/>
    <property type="evidence" value="ECO:0007669"/>
    <property type="project" value="TreeGrafter"/>
</dbReference>
<dbReference type="Gene3D" id="3.30.2090.10">
    <property type="entry name" value="Multidrug efflux transporter AcrB TolC docking domain, DN and DC subdomains"/>
    <property type="match status" value="2"/>
</dbReference>
<dbReference type="Gene3D" id="3.30.70.1320">
    <property type="entry name" value="Multidrug efflux transporter AcrB pore domain like"/>
    <property type="match status" value="1"/>
</dbReference>
<proteinExistence type="predicted"/>
<dbReference type="Gene3D" id="3.30.70.1430">
    <property type="entry name" value="Multidrug efflux transporter AcrB pore domain"/>
    <property type="match status" value="2"/>
</dbReference>
<feature type="transmembrane region" description="Helical" evidence="1">
    <location>
        <begin position="867"/>
        <end position="887"/>
    </location>
</feature>
<dbReference type="Proteomes" id="UP000005850">
    <property type="component" value="Chromosome"/>
</dbReference>
<dbReference type="STRING" id="1042163.BRLA_c019840"/>
<dbReference type="HOGENOM" id="CLU_002755_1_2_9"/>
<dbReference type="EMBL" id="CP007806">
    <property type="protein sequence ID" value="AIG26305.1"/>
    <property type="molecule type" value="Genomic_DNA"/>
</dbReference>
<keyword evidence="1" id="KW-1133">Transmembrane helix</keyword>